<dbReference type="Pfam" id="PF00126">
    <property type="entry name" value="HTH_1"/>
    <property type="match status" value="1"/>
</dbReference>
<evidence type="ECO:0000259" key="5">
    <source>
        <dbReference type="PROSITE" id="PS50931"/>
    </source>
</evidence>
<dbReference type="InterPro" id="IPR000847">
    <property type="entry name" value="LysR_HTH_N"/>
</dbReference>
<keyword evidence="3" id="KW-0238">DNA-binding</keyword>
<organism evidence="6 7">
    <name type="scientific">Vibrio aquimaris</name>
    <dbReference type="NCBI Taxonomy" id="2587862"/>
    <lineage>
        <taxon>Bacteria</taxon>
        <taxon>Pseudomonadati</taxon>
        <taxon>Pseudomonadota</taxon>
        <taxon>Gammaproteobacteria</taxon>
        <taxon>Vibrionales</taxon>
        <taxon>Vibrionaceae</taxon>
        <taxon>Vibrio</taxon>
    </lineage>
</organism>
<keyword evidence="2" id="KW-0805">Transcription regulation</keyword>
<evidence type="ECO:0000256" key="4">
    <source>
        <dbReference type="ARBA" id="ARBA00023163"/>
    </source>
</evidence>
<dbReference type="OrthoDB" id="5526340at2"/>
<evidence type="ECO:0000256" key="1">
    <source>
        <dbReference type="ARBA" id="ARBA00009437"/>
    </source>
</evidence>
<dbReference type="InterPro" id="IPR036388">
    <property type="entry name" value="WH-like_DNA-bd_sf"/>
</dbReference>
<dbReference type="InterPro" id="IPR058163">
    <property type="entry name" value="LysR-type_TF_proteobact-type"/>
</dbReference>
<sequence length="298" mass="33297" precursor="true">MKSSLLSGVHLVSILAPHQSLSSAASNLNITTGAVSQQLQLAEERLGFEVFERHARGIRLTDLGRKLLDSVNPHLTAIEEAIEKLSKEASRKPIRLKLTPSLAYKWLVPRLDDFQKSHPNIQVQVFAEGALVNSSSRDFDIAIDYGPIPYKLGDAELLMQECLIPVMSPDYFNKVCKTQNTGPQLVWESVTLLHDAMPWQGAQKDQEWRYWAQKHQLELDVSQGHFFNRTDMAMAAAEAGVGVALARKALLNDEIKQKRLVAPLPAIGANAGYFIITHCEASETQLFKSWLKQQVVME</sequence>
<dbReference type="GO" id="GO:0006351">
    <property type="term" value="P:DNA-templated transcription"/>
    <property type="evidence" value="ECO:0007669"/>
    <property type="project" value="TreeGrafter"/>
</dbReference>
<comment type="similarity">
    <text evidence="1">Belongs to the LysR transcriptional regulatory family.</text>
</comment>
<dbReference type="RefSeq" id="WP_152429698.1">
    <property type="nucleotide sequence ID" value="NZ_CBCSDK010000003.1"/>
</dbReference>
<dbReference type="PROSITE" id="PS50931">
    <property type="entry name" value="HTH_LYSR"/>
    <property type="match status" value="1"/>
</dbReference>
<dbReference type="InterPro" id="IPR036390">
    <property type="entry name" value="WH_DNA-bd_sf"/>
</dbReference>
<dbReference type="GO" id="GO:0003700">
    <property type="term" value="F:DNA-binding transcription factor activity"/>
    <property type="evidence" value="ECO:0007669"/>
    <property type="project" value="InterPro"/>
</dbReference>
<name>A0A5P9CGW9_9VIBR</name>
<dbReference type="Proteomes" id="UP000326936">
    <property type="component" value="Chromosome"/>
</dbReference>
<evidence type="ECO:0000313" key="6">
    <source>
        <dbReference type="EMBL" id="QFT25446.1"/>
    </source>
</evidence>
<reference evidence="6 7" key="1">
    <citation type="submission" date="2019-10" db="EMBL/GenBank/DDBJ databases">
        <title>Complete genome sequence of Vibrio sp. strain THAF100, isolated from non-filtered water from the water column of tank 6 of a marine aquarium containing stony-coral fragments. Water maintained at 26 degree C.</title>
        <authorList>
            <person name="Ruckert C."/>
            <person name="Franco A."/>
            <person name="Kalinowski J."/>
            <person name="Glaeser S."/>
        </authorList>
    </citation>
    <scope>NUCLEOTIDE SEQUENCE [LARGE SCALE GENOMIC DNA]</scope>
    <source>
        <strain evidence="6 7">THAF100</strain>
    </source>
</reference>
<proteinExistence type="inferred from homology"/>
<dbReference type="KEGG" id="vaq:FIV01_03190"/>
<dbReference type="EMBL" id="CP045350">
    <property type="protein sequence ID" value="QFT25446.1"/>
    <property type="molecule type" value="Genomic_DNA"/>
</dbReference>
<evidence type="ECO:0000256" key="2">
    <source>
        <dbReference type="ARBA" id="ARBA00023015"/>
    </source>
</evidence>
<dbReference type="Gene3D" id="1.10.10.10">
    <property type="entry name" value="Winged helix-like DNA-binding domain superfamily/Winged helix DNA-binding domain"/>
    <property type="match status" value="1"/>
</dbReference>
<evidence type="ECO:0000313" key="7">
    <source>
        <dbReference type="Proteomes" id="UP000326936"/>
    </source>
</evidence>
<dbReference type="Pfam" id="PF03466">
    <property type="entry name" value="LysR_substrate"/>
    <property type="match status" value="1"/>
</dbReference>
<accession>A0A5P9CGW9</accession>
<dbReference type="PANTHER" id="PTHR30537">
    <property type="entry name" value="HTH-TYPE TRANSCRIPTIONAL REGULATOR"/>
    <property type="match status" value="1"/>
</dbReference>
<evidence type="ECO:0000256" key="3">
    <source>
        <dbReference type="ARBA" id="ARBA00023125"/>
    </source>
</evidence>
<keyword evidence="4" id="KW-0804">Transcription</keyword>
<dbReference type="Gene3D" id="3.40.190.10">
    <property type="entry name" value="Periplasmic binding protein-like II"/>
    <property type="match status" value="2"/>
</dbReference>
<keyword evidence="7" id="KW-1185">Reference proteome</keyword>
<dbReference type="SUPFAM" id="SSF53850">
    <property type="entry name" value="Periplasmic binding protein-like II"/>
    <property type="match status" value="1"/>
</dbReference>
<gene>
    <name evidence="6" type="primary">gcvA2</name>
    <name evidence="6" type="ORF">FIV01_03190</name>
</gene>
<feature type="domain" description="HTH lysR-type" evidence="5">
    <location>
        <begin position="1"/>
        <end position="61"/>
    </location>
</feature>
<dbReference type="GO" id="GO:0043565">
    <property type="term" value="F:sequence-specific DNA binding"/>
    <property type="evidence" value="ECO:0007669"/>
    <property type="project" value="TreeGrafter"/>
</dbReference>
<dbReference type="SUPFAM" id="SSF46785">
    <property type="entry name" value="Winged helix' DNA-binding domain"/>
    <property type="match status" value="1"/>
</dbReference>
<dbReference type="AlphaFoldDB" id="A0A5P9CGW9"/>
<protein>
    <submittedName>
        <fullName evidence="6">Glycine cleavage system transcriptional activator</fullName>
    </submittedName>
</protein>
<dbReference type="PANTHER" id="PTHR30537:SF32">
    <property type="entry name" value="HTH-TYPE TRANSCRIPTIONAL REGULATOR DSDC"/>
    <property type="match status" value="1"/>
</dbReference>
<dbReference type="InterPro" id="IPR005119">
    <property type="entry name" value="LysR_subst-bd"/>
</dbReference>